<feature type="region of interest" description="Disordered" evidence="2">
    <location>
        <begin position="1027"/>
        <end position="1056"/>
    </location>
</feature>
<feature type="compositionally biased region" description="Polar residues" evidence="2">
    <location>
        <begin position="1"/>
        <end position="12"/>
    </location>
</feature>
<dbReference type="AlphaFoldDB" id="A0A9K3M6M6"/>
<dbReference type="Proteomes" id="UP000693970">
    <property type="component" value="Unassembled WGS sequence"/>
</dbReference>
<reference evidence="3" key="2">
    <citation type="submission" date="2021-04" db="EMBL/GenBank/DDBJ databases">
        <authorList>
            <person name="Podell S."/>
        </authorList>
    </citation>
    <scope>NUCLEOTIDE SEQUENCE</scope>
    <source>
        <strain evidence="3">Hildebrandi</strain>
    </source>
</reference>
<gene>
    <name evidence="3" type="ORF">IV203_014014</name>
</gene>
<feature type="region of interest" description="Disordered" evidence="2">
    <location>
        <begin position="1"/>
        <end position="30"/>
    </location>
</feature>
<evidence type="ECO:0000313" key="4">
    <source>
        <dbReference type="Proteomes" id="UP000693970"/>
    </source>
</evidence>
<accession>A0A9K3M6M6</accession>
<evidence type="ECO:0000313" key="3">
    <source>
        <dbReference type="EMBL" id="KAG7374919.1"/>
    </source>
</evidence>
<feature type="region of interest" description="Disordered" evidence="2">
    <location>
        <begin position="81"/>
        <end position="117"/>
    </location>
</feature>
<sequence>MRTNTNPATAKRQTNDDDDNTNDNDDNRKNDIVLMIEEDVNGTTTTSKNSPTTTPTTINALTAAALRQQERIHNLTEAAAAAAASANSNPLDRWQPQPRWSISPGGSVNRNNNYNNNTSWARRSRVVVFPVLHITSHSRLDIMSSLNPFFGDGDNRDSDWEDFEEEAALLNESGGVSQPKDGTSRLCIQGLGQSSSNVGVKNASIKVFTAWRKYRGKPADVTWMEIDGDNLMGYMNEACMWASKACVPYGGVTCFDENLQPTNPSNRRCLTFRTLGVYLGQHLQAIKERFPHHADFKKPADAPKDQVTPWWCAMRISFLKRCKKFQAAYGDDVVFGVEPVVPLYKNNSLAIGPVILGDPFAPVDQKSVLLEKVQKATNRKGKSLEERCWLVFVGEALARGGEVRYLNYDNWTFHQFTHVLDTQWTEMKTVNTYAMPFVPDKTHWTSDIYHALGSWFLVEDGLHRNMEEIEGGMQNVVFPSLRKTGESSTAKLLTQAIQKCLPEDIKSRITSRSLRDAGITELASHGSLSIYDGCARSGHSTGTTQDHYISDQHYLYGLKAGMARAGYDVASGDYTKKIHLPRLQAIGSGVDDQLQVFLDRCFTVDVPHFDKGGKLRPVLLTCLATLLQHYRAVLIDCGHDNAIIQHLNKAALQSRLNDPRSPTLAPIQVLQKWCEMINTDLEGRIRQSQCVTPNLESLSGALNNTMAMISNLNEKIEKLINENKEVKYQLSVSQSEMATLREETQSIRKKMSVFKTPPTYLPMKRSCSTLPAAVDNGDDEESADDNDCEVILTAQRRPDDVVRQLAPSFNAVPAETTKLDMSSASFKDLLYDLKDILNLEDLGKTPIPKDTVTENWALTNCLELLQIAVTQSTEAKEAKEELKELKHGTVRGDCLRLAAKLERRALDMLFVLKGDDPTIEWTKKGKKPTGKFRSLGGRVHAYKKELIKKLGLDKKNPKIAPKDQPLIFWNDAKAHTSGTPPGQQSIARLLRKNAPTPTVDASRTTATVTVPAAGQQTWTTPAIISLQKPSRSKSCSHSQKQTKQRKLNGTDTALAPAGDSLTTRDLAVVMNNLNAEHKKLAALKDGHMVLPSNNVVKPGLAVGLCGSFPGHCQMGGLVRASNANGMVMKHQCGMCGYFTHGALCCPNNVDTGSYQCYYCLNGMIRPKIGG</sequence>
<keyword evidence="1" id="KW-0175">Coiled coil</keyword>
<evidence type="ECO:0000256" key="1">
    <source>
        <dbReference type="SAM" id="Coils"/>
    </source>
</evidence>
<feature type="coiled-coil region" evidence="1">
    <location>
        <begin position="695"/>
        <end position="729"/>
    </location>
</feature>
<organism evidence="3 4">
    <name type="scientific">Nitzschia inconspicua</name>
    <dbReference type="NCBI Taxonomy" id="303405"/>
    <lineage>
        <taxon>Eukaryota</taxon>
        <taxon>Sar</taxon>
        <taxon>Stramenopiles</taxon>
        <taxon>Ochrophyta</taxon>
        <taxon>Bacillariophyta</taxon>
        <taxon>Bacillariophyceae</taxon>
        <taxon>Bacillariophycidae</taxon>
        <taxon>Bacillariales</taxon>
        <taxon>Bacillariaceae</taxon>
        <taxon>Nitzschia</taxon>
    </lineage>
</organism>
<protein>
    <submittedName>
        <fullName evidence="3">Uncharacterized protein</fullName>
    </submittedName>
</protein>
<reference evidence="3" key="1">
    <citation type="journal article" date="2021" name="Sci. Rep.">
        <title>Diploid genomic architecture of Nitzschia inconspicua, an elite biomass production diatom.</title>
        <authorList>
            <person name="Oliver A."/>
            <person name="Podell S."/>
            <person name="Pinowska A."/>
            <person name="Traller J.C."/>
            <person name="Smith S.R."/>
            <person name="McClure R."/>
            <person name="Beliaev A."/>
            <person name="Bohutskyi P."/>
            <person name="Hill E.A."/>
            <person name="Rabines A."/>
            <person name="Zheng H."/>
            <person name="Allen L.Z."/>
            <person name="Kuo A."/>
            <person name="Grigoriev I.V."/>
            <person name="Allen A.E."/>
            <person name="Hazlebeck D."/>
            <person name="Allen E.E."/>
        </authorList>
    </citation>
    <scope>NUCLEOTIDE SEQUENCE</scope>
    <source>
        <strain evidence="3">Hildebrandi</strain>
    </source>
</reference>
<feature type="compositionally biased region" description="Polar residues" evidence="2">
    <location>
        <begin position="1027"/>
        <end position="1039"/>
    </location>
</feature>
<evidence type="ECO:0000256" key="2">
    <source>
        <dbReference type="SAM" id="MobiDB-lite"/>
    </source>
</evidence>
<dbReference type="EMBL" id="JAGRRH010000001">
    <property type="protein sequence ID" value="KAG7374919.1"/>
    <property type="molecule type" value="Genomic_DNA"/>
</dbReference>
<feature type="compositionally biased region" description="Polar residues" evidence="2">
    <location>
        <begin position="98"/>
        <end position="108"/>
    </location>
</feature>
<comment type="caution">
    <text evidence="3">The sequence shown here is derived from an EMBL/GenBank/DDBJ whole genome shotgun (WGS) entry which is preliminary data.</text>
</comment>
<name>A0A9K3M6M6_9STRA</name>
<proteinExistence type="predicted"/>
<keyword evidence="4" id="KW-1185">Reference proteome</keyword>